<dbReference type="InterPro" id="IPR000244">
    <property type="entry name" value="Ribosomal_bL9"/>
</dbReference>
<gene>
    <name evidence="8" type="ORF">MNB_SUP05-5-602</name>
</gene>
<dbReference type="Pfam" id="PF03948">
    <property type="entry name" value="Ribosomal_L9_C"/>
    <property type="match status" value="1"/>
</dbReference>
<dbReference type="HAMAP" id="MF_00503">
    <property type="entry name" value="Ribosomal_bL9"/>
    <property type="match status" value="1"/>
</dbReference>
<dbReference type="PROSITE" id="PS00651">
    <property type="entry name" value="RIBOSOMAL_L9"/>
    <property type="match status" value="1"/>
</dbReference>
<dbReference type="InterPro" id="IPR009027">
    <property type="entry name" value="Ribosomal_bL9/RNase_H1_N"/>
</dbReference>
<dbReference type="SUPFAM" id="SSF55658">
    <property type="entry name" value="L9 N-domain-like"/>
    <property type="match status" value="1"/>
</dbReference>
<dbReference type="PANTHER" id="PTHR21368">
    <property type="entry name" value="50S RIBOSOMAL PROTEIN L9"/>
    <property type="match status" value="1"/>
</dbReference>
<feature type="coiled-coil region" evidence="6">
    <location>
        <begin position="44"/>
        <end position="71"/>
    </location>
</feature>
<proteinExistence type="inferred from homology"/>
<keyword evidence="3" id="KW-0694">RNA-binding</keyword>
<keyword evidence="2" id="KW-0699">rRNA-binding</keyword>
<keyword evidence="4 8" id="KW-0689">Ribosomal protein</keyword>
<dbReference type="NCBIfam" id="TIGR00158">
    <property type="entry name" value="L9"/>
    <property type="match status" value="1"/>
</dbReference>
<dbReference type="GO" id="GO:0006412">
    <property type="term" value="P:translation"/>
    <property type="evidence" value="ECO:0007669"/>
    <property type="project" value="InterPro"/>
</dbReference>
<dbReference type="InterPro" id="IPR020594">
    <property type="entry name" value="Ribosomal_bL9_bac/chp"/>
</dbReference>
<comment type="similarity">
    <text evidence="1">Belongs to the bacterial ribosomal protein bL9 family.</text>
</comment>
<evidence type="ECO:0000256" key="6">
    <source>
        <dbReference type="SAM" id="Coils"/>
    </source>
</evidence>
<keyword evidence="6" id="KW-0175">Coiled coil</keyword>
<feature type="domain" description="Ribosomal protein L9" evidence="7">
    <location>
        <begin position="13"/>
        <end position="40"/>
    </location>
</feature>
<evidence type="ECO:0000256" key="1">
    <source>
        <dbReference type="ARBA" id="ARBA00010605"/>
    </source>
</evidence>
<name>A0A1W1CJT1_9ZZZZ</name>
<dbReference type="GO" id="GO:1990904">
    <property type="term" value="C:ribonucleoprotein complex"/>
    <property type="evidence" value="ECO:0007669"/>
    <property type="project" value="UniProtKB-KW"/>
</dbReference>
<evidence type="ECO:0000256" key="4">
    <source>
        <dbReference type="ARBA" id="ARBA00022980"/>
    </source>
</evidence>
<organism evidence="8">
    <name type="scientific">hydrothermal vent metagenome</name>
    <dbReference type="NCBI Taxonomy" id="652676"/>
    <lineage>
        <taxon>unclassified sequences</taxon>
        <taxon>metagenomes</taxon>
        <taxon>ecological metagenomes</taxon>
    </lineage>
</organism>
<sequence length="150" mass="16528">MQVILLENIKKLGALGDSVNVKAGFARNFLIPQKKAQIATKENLAAFEKIRADLEKKSEKLKAEAIDKKDKIEGLKCVIKANVGEEGKLFGSIGTSDISNTLEKLGHKIAKRDINMPDGVIRFAGEYDIEISLYLDISATIKVVVENEEQ</sequence>
<dbReference type="AlphaFoldDB" id="A0A1W1CJT1"/>
<dbReference type="GO" id="GO:0019843">
    <property type="term" value="F:rRNA binding"/>
    <property type="evidence" value="ECO:0007669"/>
    <property type="project" value="UniProtKB-KW"/>
</dbReference>
<accession>A0A1W1CJT1</accession>
<evidence type="ECO:0000313" key="8">
    <source>
        <dbReference type="EMBL" id="SFV66128.1"/>
    </source>
</evidence>
<dbReference type="Pfam" id="PF01281">
    <property type="entry name" value="Ribosomal_L9_N"/>
    <property type="match status" value="1"/>
</dbReference>
<dbReference type="InterPro" id="IPR020069">
    <property type="entry name" value="Ribosomal_bL9_C"/>
</dbReference>
<dbReference type="SUPFAM" id="SSF55653">
    <property type="entry name" value="Ribosomal protein L9 C-domain"/>
    <property type="match status" value="1"/>
</dbReference>
<dbReference type="GO" id="GO:0005840">
    <property type="term" value="C:ribosome"/>
    <property type="evidence" value="ECO:0007669"/>
    <property type="project" value="UniProtKB-KW"/>
</dbReference>
<dbReference type="InterPro" id="IPR036935">
    <property type="entry name" value="Ribosomal_bL9_N_sf"/>
</dbReference>
<evidence type="ECO:0000256" key="3">
    <source>
        <dbReference type="ARBA" id="ARBA00022884"/>
    </source>
</evidence>
<dbReference type="Gene3D" id="3.40.5.10">
    <property type="entry name" value="Ribosomal protein L9, N-terminal domain"/>
    <property type="match status" value="1"/>
</dbReference>
<keyword evidence="5" id="KW-0687">Ribonucleoprotein</keyword>
<protein>
    <submittedName>
        <fullName evidence="8">LSU ribosomal protein L9p</fullName>
    </submittedName>
</protein>
<dbReference type="EMBL" id="FPHJ01000049">
    <property type="protein sequence ID" value="SFV66128.1"/>
    <property type="molecule type" value="Genomic_DNA"/>
</dbReference>
<dbReference type="GO" id="GO:0003735">
    <property type="term" value="F:structural constituent of ribosome"/>
    <property type="evidence" value="ECO:0007669"/>
    <property type="project" value="InterPro"/>
</dbReference>
<evidence type="ECO:0000259" key="7">
    <source>
        <dbReference type="PROSITE" id="PS00651"/>
    </source>
</evidence>
<dbReference type="InterPro" id="IPR036791">
    <property type="entry name" value="Ribosomal_bL9_C_sf"/>
</dbReference>
<evidence type="ECO:0000256" key="5">
    <source>
        <dbReference type="ARBA" id="ARBA00023274"/>
    </source>
</evidence>
<dbReference type="InterPro" id="IPR020070">
    <property type="entry name" value="Ribosomal_bL9_N"/>
</dbReference>
<dbReference type="Gene3D" id="3.10.430.100">
    <property type="entry name" value="Ribosomal protein L9, C-terminal domain"/>
    <property type="match status" value="1"/>
</dbReference>
<evidence type="ECO:0000256" key="2">
    <source>
        <dbReference type="ARBA" id="ARBA00022730"/>
    </source>
</evidence>
<reference evidence="8" key="1">
    <citation type="submission" date="2016-10" db="EMBL/GenBank/DDBJ databases">
        <authorList>
            <person name="de Groot N.N."/>
        </authorList>
    </citation>
    <scope>NUCLEOTIDE SEQUENCE</scope>
</reference>